<accession>A0A9D5DQN4</accession>
<reference evidence="1" key="1">
    <citation type="submission" date="2022-10" db="EMBL/GenBank/DDBJ databases">
        <title>Adaptive evolution leads to modifications in subtelomeric GC content in a zoonotic Cryptosporidium species.</title>
        <authorList>
            <person name="Li J."/>
            <person name="Feng Y."/>
            <person name="Xiao L."/>
        </authorList>
    </citation>
    <scope>NUCLEOTIDE SEQUENCE</scope>
    <source>
        <strain evidence="1">33844</strain>
    </source>
</reference>
<dbReference type="Proteomes" id="UP001067231">
    <property type="component" value="Unassembled WGS sequence"/>
</dbReference>
<evidence type="ECO:0000313" key="1">
    <source>
        <dbReference type="EMBL" id="KAJ1613003.1"/>
    </source>
</evidence>
<gene>
    <name evidence="1" type="ORF">OJ253_278</name>
</gene>
<sequence length="2296" mass="267908">MNIENLCNYDLLQFFEVESNKLWGIFKDNHCRDATRLKTCRRVATIGVEIIDRYFKIFNSIPCPKETIFDESFNGRITNVLKISRFCLEYVIWKYEDDVEFNGAGKMALLGLLLKTLFYQGDFMECSIILERILDGKLCQKVQTKYRYLFELFDYWDLLEAKKIFSPNIVHNHLIGNLLLRELKIRNLFSITTGNELESIDVTNYSGVVEGVQHSMFRAYVETNIKVIPKINFKQNLVSLFERIYLRLELSHTFKIKGFENIHNTIANYYKCLKQSKVDKVEYSFEKKRDNTNTDIFTYLEYIMQLNIADNIDKNLFSPSQYLENYLKGLNEELYSKDFRNEARVITERRTRSRNSNNSGSTPLSLNKETEYYLGHDLESPLKHLIYDILGNTIMPPNCNDKQFKILFQTIPYSCYNLIQSILGKEELQCGDVFNLNFNSNFLNIEQFDEMINKEAAKITKELIGVTEKSVNYQDLIILLSELKSDHCINLNKSITVKNEKIKFVFTNVMPLINNYLLSAEILLSSILKFIYLKSAKTSHMLIEKLSIIFFNIVEQLFNNYVELVKYTIGLIEFPISNVLTAHLNCTYSLNLQDRKYTLIPTIDRLYDLLFRVAETSRKEILVLLRNVMKNLIVFMFITKSIIYNYKNDRIMKFFDQIKSNFLFLIDIITLAKERDCNIILSNIDIFTRKLFIIFNILEIPMVKICLDSELMLVLNDDIVNMKEYYNKMYLILDLSSNFDYKEADDGSAGYSSILFSNKNINIIKNRFLNWKHILDSKYNSELSLDSVKSYAIFLNNNYLDYLFLKKTITGIKIETANEHFLVNLYNSIIDISLHFCKNEVFESILNGILIPLMKSLILIMSSDLQYLNFNYLIINKIILSTTNLLLNITELYESKSMSSEFSMEKSFCDLISKSIIINISCIHKVFMNLFSINILNLQFLKNLMNLLIALFDFYKCFGSMVLISSNSILNLMKYLIYLEFLVESVRDKNIEIKDIKNYSKTIEFDLHKRHIFNNYCILTSFIENSIKSCESPDLTSNKFIPNREFDFLYSIKNTKILLLSKAIKFGLFLNFTNVETWFREIYVFVQKYKINKHFIHWNSVFLQCQQFVEKYLNIYKFFNVKVLQNKKSNLYTSLPEHETEFLELLGILLQLLYGIPVCPLPSPPFNKMPIFNQASIYDDLFAINKTILSPTNLKDIFNDWLISKIIENRDHQKGEIFEYLSPYSPLLALCCNIFQMLINCTSLTEKQYSDSNVKFYTSIIGLIEKLFFNGKSFNDLDDSIWNFIGSPLFYPSFMNDLDIDNKKKIYFDIYTRNTTSDGLSSLLYNSKVSDQILNYYDNIMVVSPSTYYYEINNSEKTCSNINEELLDIISVYHGTNNLAIVSIEPYLYCKFYYANLLDEFMKSNMDIKLLDNSLDQPLFQLKSNNEFISFSEDKMFIQFNRKDHLKKHIPFNFLNDCFISCIPASYKDRSSNLWSPIKFGITGSNMQLTLNTLFMYLKWLNMNLFLVGNCDLKLITCGISVLKQIICELDDYDALENIMENKYPIVLSRIVAQAIYLLECEIKLYKKLTVLQMKAHLRVKNILSASFDQIITRFIHIKGVYKKVNTKYLLMYLNEGISLSKLENGYRIIPRDLDEGLLLNAIEISSEIRTLIFTELAPTLFSENKDWCSIYSNSFQSHCCIWLPSFIESKTRFKLAKLLISSFIKDFSDNYLINATFQLKNAYYLSVESLVICYLIVTGNTEDINLLSEIYKNKTSKDKELMKYFKSKILDIYGVIFNTYLNKLPEGSPLNSKLKCTKTPVNISYSNFSPNIACILFYFYKSFSNLQSIKQFIIILIKNSYIGLSKNEVFELKSLVMINSDSLDHCGIKEMINELIFDELDSSQTALKKNRLTQSLLTPVINHSFSHFSLINFILLKESTKLLMNYYQKYFLANKKILGFCGFEHNKMIVDHYTGLYLRRNRKCILYKYKFMFASSLMVMVIRNDIVPNINDIILLCASSNVAQHAYYNLNGHLNHCSSFIFFSVYSTLIGKENNYCNIGEITYYYLDSLNQILDNLIDLLISEFKTIRQLPAIESFEHTINDQIKNGGKKGVNINLIDFGIVNWSDVSESGCYNISLSIIEKALNEIIDILEFVDNISLPIDGRLLSNLFGLVILFHKHEVMHHNDNDSQINKFTQYIPLNVIKQLERVLGNFVSINIPFSIQSKIGKFKLSLETAFINIINKSFTFSIDYRIDLSKSYLFEVIYLLIQFFGISFNGVNSSNRICTGFRGAENILLDEMQSASKRLRRDVSLFD</sequence>
<protein>
    <submittedName>
        <fullName evidence="1">Uncharacterized protein</fullName>
    </submittedName>
</protein>
<comment type="caution">
    <text evidence="1">The sequence shown here is derived from an EMBL/GenBank/DDBJ whole genome shotgun (WGS) entry which is preliminary data.</text>
</comment>
<dbReference type="EMBL" id="JAPCXC010000004">
    <property type="protein sequence ID" value="KAJ1613003.1"/>
    <property type="molecule type" value="Genomic_DNA"/>
</dbReference>
<organism evidence="1">
    <name type="scientific">Cryptosporidium canis</name>
    <dbReference type="NCBI Taxonomy" id="195482"/>
    <lineage>
        <taxon>Eukaryota</taxon>
        <taxon>Sar</taxon>
        <taxon>Alveolata</taxon>
        <taxon>Apicomplexa</taxon>
        <taxon>Conoidasida</taxon>
        <taxon>Coccidia</taxon>
        <taxon>Eucoccidiorida</taxon>
        <taxon>Eimeriorina</taxon>
        <taxon>Cryptosporidiidae</taxon>
        <taxon>Cryptosporidium</taxon>
    </lineage>
</organism>
<name>A0A9D5DQN4_9CRYT</name>
<proteinExistence type="predicted"/>
<dbReference type="OrthoDB" id="340149at2759"/>